<evidence type="ECO:0000313" key="1">
    <source>
        <dbReference type="Proteomes" id="UP000515152"/>
    </source>
</evidence>
<protein>
    <submittedName>
        <fullName evidence="2">NACHT, LRR and PYD domains-containing protein 1 homolog</fullName>
    </submittedName>
</protein>
<accession>A0A8M1KAV4</accession>
<gene>
    <name evidence="2" type="primary">LOC122128825</name>
</gene>
<dbReference type="OrthoDB" id="8973240at2759"/>
<dbReference type="GeneID" id="122128825"/>
<name>A0A8M1KAV4_CLUHA</name>
<organism evidence="1 2">
    <name type="scientific">Clupea harengus</name>
    <name type="common">Atlantic herring</name>
    <dbReference type="NCBI Taxonomy" id="7950"/>
    <lineage>
        <taxon>Eukaryota</taxon>
        <taxon>Metazoa</taxon>
        <taxon>Chordata</taxon>
        <taxon>Craniata</taxon>
        <taxon>Vertebrata</taxon>
        <taxon>Euteleostomi</taxon>
        <taxon>Actinopterygii</taxon>
        <taxon>Neopterygii</taxon>
        <taxon>Teleostei</taxon>
        <taxon>Clupei</taxon>
        <taxon>Clupeiformes</taxon>
        <taxon>Clupeoidei</taxon>
        <taxon>Clupeidae</taxon>
        <taxon>Clupea</taxon>
    </lineage>
</organism>
<keyword evidence="1" id="KW-1185">Reference proteome</keyword>
<dbReference type="AlphaFoldDB" id="A0A8M1KAV4"/>
<proteinExistence type="predicted"/>
<reference evidence="2" key="1">
    <citation type="submission" date="2025-08" db="UniProtKB">
        <authorList>
            <consortium name="RefSeq"/>
        </authorList>
    </citation>
    <scope>IDENTIFICATION</scope>
</reference>
<sequence>MHSLVDYSSLSPESVEQVLSALSRQKSLDDIRLSVRTFTVTTAALCLDFIQNTETCRQLRIEDNSSPPFSLSVNNDARSLRLEGKSLLSSTMSPASLTLSQADSPTSGSFTDFIHKFRDVTGLRANPHRSPGDCMGVLESFTDWWTLPGLEKVGLRVSCLTKSWAHWILNLIHTCPTLKEVKLLASSKLYSADGLLLEKGISLLKKSYKRRPDCTVILTGCRMRCTKPSGKCRVLQRVEIQMRGSTVTPKKISGLLDECWKLL</sequence>
<evidence type="ECO:0000313" key="2">
    <source>
        <dbReference type="RefSeq" id="XP_042559605.1"/>
    </source>
</evidence>
<dbReference type="RefSeq" id="XP_042559605.1">
    <property type="nucleotide sequence ID" value="XM_042703671.1"/>
</dbReference>
<dbReference type="Proteomes" id="UP000515152">
    <property type="component" value="Chromosome 25"/>
</dbReference>
<dbReference type="KEGG" id="char:122128825"/>